<accession>A0A8E3SCW0</accession>
<evidence type="ECO:0000259" key="2">
    <source>
        <dbReference type="Pfam" id="PF01370"/>
    </source>
</evidence>
<feature type="domain" description="NAD-dependent epimerase/dehydratase" evidence="2">
    <location>
        <begin position="3"/>
        <end position="215"/>
    </location>
</feature>
<sequence length="304" mass="33891">MKIFLTGGSGFIGRALVQTLLAEGHQLTLLSRNPIKTQQLFQHTELLTTVASLDNYSNFNDYDAVINLAGEPIFDKRWTKQQKEHLQQSRVNLTTTLSQLINQSTIPPKTFISASAAGYYGNQPHLVLNEQSKKGKGFTTTLCEAWEKAALQTKNSRVCLVRMGIVLGKGGALAAMLPLYRYCLGGKLGTGKQYWAWISIIDVVNGLLFLLKQPHCQGVFNFCSPNPTQNQEINTLLSQLLSRPAWGKVPAGILRFFLGERACLLLDDQYLLPQHLLDCGFKFQYPEIKQALTIALDEFTPKNS</sequence>
<dbReference type="PANTHER" id="PTHR11092">
    <property type="entry name" value="SUGAR NUCLEOTIDE EPIMERASE RELATED"/>
    <property type="match status" value="1"/>
</dbReference>
<comment type="similarity">
    <text evidence="1">Belongs to the NAD(P)-dependent epimerase/dehydratase family. SDR39U1 subfamily.</text>
</comment>
<name>A0A8E3SCW0_9PAST</name>
<evidence type="ECO:0000313" key="5">
    <source>
        <dbReference type="Proteomes" id="UP000955338"/>
    </source>
</evidence>
<dbReference type="AlphaFoldDB" id="A0A8E3SCW0"/>
<evidence type="ECO:0000313" key="4">
    <source>
        <dbReference type="EMBL" id="QDJ14541.1"/>
    </source>
</evidence>
<proteinExistence type="inferred from homology"/>
<dbReference type="InterPro" id="IPR036291">
    <property type="entry name" value="NAD(P)-bd_dom_sf"/>
</dbReference>
<dbReference type="Pfam" id="PF08338">
    <property type="entry name" value="DUF1731"/>
    <property type="match status" value="1"/>
</dbReference>
<feature type="domain" description="DUF1731" evidence="3">
    <location>
        <begin position="249"/>
        <end position="293"/>
    </location>
</feature>
<evidence type="ECO:0000259" key="3">
    <source>
        <dbReference type="Pfam" id="PF08338"/>
    </source>
</evidence>
<dbReference type="InterPro" id="IPR010099">
    <property type="entry name" value="SDR39U1"/>
</dbReference>
<reference evidence="4" key="1">
    <citation type="submission" date="2017-06" db="EMBL/GenBank/DDBJ databases">
        <title>Genome sequencing of pathogenic and non-pathogenic strains within Bisgaard taxon 40.</title>
        <authorList>
            <person name="Ladner J.T."/>
            <person name="Lovett S.P."/>
            <person name="Koroleva G."/>
            <person name="Lorch J.M."/>
        </authorList>
    </citation>
    <scope>NUCLEOTIDE SEQUENCE</scope>
    <source>
        <strain evidence="4">27576-1-I1</strain>
    </source>
</reference>
<gene>
    <name evidence="4" type="ORF">CEP48_03515</name>
</gene>
<protein>
    <submittedName>
        <fullName evidence="4">TIGR01777 family protein</fullName>
    </submittedName>
</protein>
<dbReference type="RefSeq" id="WP_261920925.1">
    <property type="nucleotide sequence ID" value="NZ_CP022011.1"/>
</dbReference>
<dbReference type="Pfam" id="PF01370">
    <property type="entry name" value="Epimerase"/>
    <property type="match status" value="1"/>
</dbReference>
<dbReference type="SUPFAM" id="SSF51735">
    <property type="entry name" value="NAD(P)-binding Rossmann-fold domains"/>
    <property type="match status" value="1"/>
</dbReference>
<dbReference type="Proteomes" id="UP000955338">
    <property type="component" value="Chromosome"/>
</dbReference>
<organism evidence="4 5">
    <name type="scientific">Mergibacter septicus</name>
    <dbReference type="NCBI Taxonomy" id="221402"/>
    <lineage>
        <taxon>Bacteria</taxon>
        <taxon>Pseudomonadati</taxon>
        <taxon>Pseudomonadota</taxon>
        <taxon>Gammaproteobacteria</taxon>
        <taxon>Pasteurellales</taxon>
        <taxon>Pasteurellaceae</taxon>
        <taxon>Mergibacter</taxon>
    </lineage>
</organism>
<dbReference type="PANTHER" id="PTHR11092:SF0">
    <property type="entry name" value="EPIMERASE FAMILY PROTEIN SDR39U1"/>
    <property type="match status" value="1"/>
</dbReference>
<keyword evidence="5" id="KW-1185">Reference proteome</keyword>
<dbReference type="EMBL" id="CP022011">
    <property type="protein sequence ID" value="QDJ14541.1"/>
    <property type="molecule type" value="Genomic_DNA"/>
</dbReference>
<dbReference type="NCBIfam" id="TIGR01777">
    <property type="entry name" value="yfcH"/>
    <property type="match status" value="1"/>
</dbReference>
<dbReference type="Gene3D" id="3.40.50.720">
    <property type="entry name" value="NAD(P)-binding Rossmann-like Domain"/>
    <property type="match status" value="1"/>
</dbReference>
<evidence type="ECO:0000256" key="1">
    <source>
        <dbReference type="ARBA" id="ARBA00009353"/>
    </source>
</evidence>
<dbReference type="InterPro" id="IPR013549">
    <property type="entry name" value="DUF1731"/>
</dbReference>
<dbReference type="InterPro" id="IPR001509">
    <property type="entry name" value="Epimerase_deHydtase"/>
</dbReference>